<sequence>MRRKACRVSPEPVRMLLADSLPQITTTYLIFPLVFSSAWLKWREQSSVAARGSPDAPTVKDIFVVKGLTGDEGGKEEIPKQKEIQIAYMCRVFCLPSRSAKTVDPRLELSQHITRGFL</sequence>
<gene>
    <name evidence="1" type="ORF">E2C01_033705</name>
</gene>
<evidence type="ECO:0000313" key="2">
    <source>
        <dbReference type="Proteomes" id="UP000324222"/>
    </source>
</evidence>
<accession>A0A5B7EYL1</accession>
<proteinExistence type="predicted"/>
<dbReference type="EMBL" id="VSRR010004597">
    <property type="protein sequence ID" value="MPC40150.1"/>
    <property type="molecule type" value="Genomic_DNA"/>
</dbReference>
<evidence type="ECO:0000313" key="1">
    <source>
        <dbReference type="EMBL" id="MPC40150.1"/>
    </source>
</evidence>
<comment type="caution">
    <text evidence="1">The sequence shown here is derived from an EMBL/GenBank/DDBJ whole genome shotgun (WGS) entry which is preliminary data.</text>
</comment>
<dbReference type="Proteomes" id="UP000324222">
    <property type="component" value="Unassembled WGS sequence"/>
</dbReference>
<name>A0A5B7EYL1_PORTR</name>
<keyword evidence="2" id="KW-1185">Reference proteome</keyword>
<dbReference type="AlphaFoldDB" id="A0A5B7EYL1"/>
<protein>
    <submittedName>
        <fullName evidence="1">Uncharacterized protein</fullName>
    </submittedName>
</protein>
<reference evidence="1 2" key="1">
    <citation type="submission" date="2019-05" db="EMBL/GenBank/DDBJ databases">
        <title>Another draft genome of Portunus trituberculatus and its Hox gene families provides insights of decapod evolution.</title>
        <authorList>
            <person name="Jeong J.-H."/>
            <person name="Song I."/>
            <person name="Kim S."/>
            <person name="Choi T."/>
            <person name="Kim D."/>
            <person name="Ryu S."/>
            <person name="Kim W."/>
        </authorList>
    </citation>
    <scope>NUCLEOTIDE SEQUENCE [LARGE SCALE GENOMIC DNA]</scope>
    <source>
        <tissue evidence="1">Muscle</tissue>
    </source>
</reference>
<organism evidence="1 2">
    <name type="scientific">Portunus trituberculatus</name>
    <name type="common">Swimming crab</name>
    <name type="synonym">Neptunus trituberculatus</name>
    <dbReference type="NCBI Taxonomy" id="210409"/>
    <lineage>
        <taxon>Eukaryota</taxon>
        <taxon>Metazoa</taxon>
        <taxon>Ecdysozoa</taxon>
        <taxon>Arthropoda</taxon>
        <taxon>Crustacea</taxon>
        <taxon>Multicrustacea</taxon>
        <taxon>Malacostraca</taxon>
        <taxon>Eumalacostraca</taxon>
        <taxon>Eucarida</taxon>
        <taxon>Decapoda</taxon>
        <taxon>Pleocyemata</taxon>
        <taxon>Brachyura</taxon>
        <taxon>Eubrachyura</taxon>
        <taxon>Portunoidea</taxon>
        <taxon>Portunidae</taxon>
        <taxon>Portuninae</taxon>
        <taxon>Portunus</taxon>
    </lineage>
</organism>